<proteinExistence type="predicted"/>
<dbReference type="PANTHER" id="PTHR33933:SF1">
    <property type="entry name" value="PROTEIN ADENYLYLTRANSFERASE MNTA-RELATED"/>
    <property type="match status" value="1"/>
</dbReference>
<dbReference type="Pfam" id="PF01909">
    <property type="entry name" value="NTP_transf_2"/>
    <property type="match status" value="1"/>
</dbReference>
<dbReference type="RefSeq" id="WP_146295411.1">
    <property type="nucleotide sequence ID" value="NZ_CP042326.1"/>
</dbReference>
<dbReference type="InterPro" id="IPR043519">
    <property type="entry name" value="NT_sf"/>
</dbReference>
<dbReference type="PANTHER" id="PTHR33933">
    <property type="entry name" value="NUCLEOTIDYLTRANSFERASE"/>
    <property type="match status" value="1"/>
</dbReference>
<keyword evidence="2" id="KW-0808">Transferase</keyword>
<dbReference type="Gene3D" id="3.30.460.10">
    <property type="entry name" value="Beta Polymerase, domain 2"/>
    <property type="match status" value="1"/>
</dbReference>
<reference evidence="2" key="1">
    <citation type="submission" date="2019-08" db="EMBL/GenBank/DDBJ databases">
        <title>Carotenoids and Carotenoid Binding Proteins in the Halophilic Cyanobacterium Euhalothece sp. ZM00.</title>
        <authorList>
            <person name="Cho S.M."/>
            <person name="Song J.Y."/>
            <person name="Park Y.-I."/>
        </authorList>
    </citation>
    <scope>NUCLEOTIDE SEQUENCE [LARGE SCALE GENOMIC DNA]</scope>
    <source>
        <strain evidence="2">Z-M001</strain>
    </source>
</reference>
<evidence type="ECO:0000313" key="2">
    <source>
        <dbReference type="EMBL" id="QDZ39814.1"/>
    </source>
</evidence>
<dbReference type="Proteomes" id="UP000318453">
    <property type="component" value="Chromosome"/>
</dbReference>
<feature type="domain" description="Polymerase nucleotidyl transferase" evidence="1">
    <location>
        <begin position="14"/>
        <end position="73"/>
    </location>
</feature>
<evidence type="ECO:0000259" key="1">
    <source>
        <dbReference type="Pfam" id="PF01909"/>
    </source>
</evidence>
<evidence type="ECO:0000313" key="3">
    <source>
        <dbReference type="Proteomes" id="UP000318453"/>
    </source>
</evidence>
<dbReference type="SUPFAM" id="SSF81301">
    <property type="entry name" value="Nucleotidyltransferase"/>
    <property type="match status" value="1"/>
</dbReference>
<accession>A0A5B8NLA2</accession>
<protein>
    <submittedName>
        <fullName evidence="2">Nucleotidyltransferase domain-containing protein</fullName>
    </submittedName>
</protein>
<dbReference type="InterPro" id="IPR052548">
    <property type="entry name" value="Type_VII_TA_antitoxin"/>
</dbReference>
<dbReference type="KEGG" id="enn:FRE64_07590"/>
<name>A0A5B8NLA2_9CHRO</name>
<dbReference type="OrthoDB" id="463845at2"/>
<dbReference type="AlphaFoldDB" id="A0A5B8NLA2"/>
<dbReference type="CDD" id="cd05403">
    <property type="entry name" value="NT_KNTase_like"/>
    <property type="match status" value="1"/>
</dbReference>
<dbReference type="GO" id="GO:0016779">
    <property type="term" value="F:nucleotidyltransferase activity"/>
    <property type="evidence" value="ECO:0007669"/>
    <property type="project" value="InterPro"/>
</dbReference>
<keyword evidence="3" id="KW-1185">Reference proteome</keyword>
<dbReference type="EMBL" id="CP042326">
    <property type="protein sequence ID" value="QDZ39814.1"/>
    <property type="molecule type" value="Genomic_DNA"/>
</dbReference>
<gene>
    <name evidence="2" type="ORF">FRE64_07590</name>
</gene>
<organism evidence="2 3">
    <name type="scientific">Euhalothece natronophila Z-M001</name>
    <dbReference type="NCBI Taxonomy" id="522448"/>
    <lineage>
        <taxon>Bacteria</taxon>
        <taxon>Bacillati</taxon>
        <taxon>Cyanobacteriota</taxon>
        <taxon>Cyanophyceae</taxon>
        <taxon>Oscillatoriophycideae</taxon>
        <taxon>Chroococcales</taxon>
        <taxon>Halothecacae</taxon>
        <taxon>Halothece cluster</taxon>
        <taxon>Euhalothece</taxon>
    </lineage>
</organism>
<dbReference type="InterPro" id="IPR002934">
    <property type="entry name" value="Polymerase_NTP_transf_dom"/>
</dbReference>
<sequence length="111" mass="12557">MSSVTQSNQLQQTLSQLKRQLQQTYQDQLINLILFGSQARGEAEPDSDIDVLVILAGEVNPIAEIKRNNALISNLSLETDQLINCIYLSEQDWHYLKTPLIQNIHKEGIPV</sequence>